<sequence>MRLTTHLLCPLFLISSLQAAYLGQSQADVLREHGKPSSALEMGSKSILIYPDGKVKLKNGKVTSIEGDIAKTAPSSSVKTDTTAEVGAAANSEGPKETPKHLLHVKDNLVNEKHFDIEDPGLTDKDYILFFYSAQWSKPSQNFTPQLKHFYKKYKQENNFEIILISSDKNGNALRTYLMKDDIPWPAIRFTKIEQSGAMEYAGESLPCLVLFDKDGTILAHSEPGGGYVGPTPVLNELKKRL</sequence>
<keyword evidence="1" id="KW-0677">Repeat</keyword>
<feature type="region of interest" description="Disordered" evidence="5">
    <location>
        <begin position="73"/>
        <end position="99"/>
    </location>
</feature>
<name>D5EKA7_CORAD</name>
<feature type="compositionally biased region" description="Polar residues" evidence="5">
    <location>
        <begin position="73"/>
        <end position="83"/>
    </location>
</feature>
<gene>
    <name evidence="8" type="ordered locus">Caka_1838</name>
</gene>
<dbReference type="EMBL" id="CP001998">
    <property type="protein sequence ID" value="ADE54856.1"/>
    <property type="molecule type" value="Genomic_DNA"/>
</dbReference>
<organism evidence="8 9">
    <name type="scientific">Coraliomargarita akajimensis (strain DSM 45221 / IAM 15411 / JCM 23193 / KCTC 12865 / 04OKA010-24)</name>
    <dbReference type="NCBI Taxonomy" id="583355"/>
    <lineage>
        <taxon>Bacteria</taxon>
        <taxon>Pseudomonadati</taxon>
        <taxon>Verrucomicrobiota</taxon>
        <taxon>Opitutia</taxon>
        <taxon>Puniceicoccales</taxon>
        <taxon>Coraliomargaritaceae</taxon>
        <taxon>Coraliomargarita</taxon>
    </lineage>
</organism>
<evidence type="ECO:0000256" key="1">
    <source>
        <dbReference type="ARBA" id="ARBA00022737"/>
    </source>
</evidence>
<evidence type="ECO:0000256" key="2">
    <source>
        <dbReference type="ARBA" id="ARBA00023002"/>
    </source>
</evidence>
<keyword evidence="6" id="KW-0732">Signal</keyword>
<dbReference type="HOGENOM" id="CLU_1145673_0_0_0"/>
<evidence type="ECO:0000256" key="4">
    <source>
        <dbReference type="ARBA" id="ARBA00025782"/>
    </source>
</evidence>
<dbReference type="SUPFAM" id="SSF52833">
    <property type="entry name" value="Thioredoxin-like"/>
    <property type="match status" value="1"/>
</dbReference>
<dbReference type="PANTHER" id="PTHR13871">
    <property type="entry name" value="THIOREDOXIN"/>
    <property type="match status" value="1"/>
</dbReference>
<feature type="signal peptide" evidence="6">
    <location>
        <begin position="1"/>
        <end position="19"/>
    </location>
</feature>
<proteinExistence type="inferred from homology"/>
<dbReference type="Pfam" id="PF13905">
    <property type="entry name" value="Thioredoxin_8"/>
    <property type="match status" value="1"/>
</dbReference>
<evidence type="ECO:0000256" key="6">
    <source>
        <dbReference type="SAM" id="SignalP"/>
    </source>
</evidence>
<dbReference type="eggNOG" id="COG0526">
    <property type="taxonomic scope" value="Bacteria"/>
</dbReference>
<dbReference type="InterPro" id="IPR013766">
    <property type="entry name" value="Thioredoxin_domain"/>
</dbReference>
<dbReference type="PANTHER" id="PTHR13871:SF96">
    <property type="entry name" value="THIOREDOXIN DOMAIN-CONTAINING PROTEIN"/>
    <property type="match status" value="1"/>
</dbReference>
<dbReference type="GO" id="GO:0016491">
    <property type="term" value="F:oxidoreductase activity"/>
    <property type="evidence" value="ECO:0007669"/>
    <property type="project" value="UniProtKB-KW"/>
</dbReference>
<dbReference type="KEGG" id="caa:Caka_1838"/>
<feature type="domain" description="Thioredoxin" evidence="7">
    <location>
        <begin position="67"/>
        <end position="242"/>
    </location>
</feature>
<accession>D5EKA7</accession>
<dbReference type="AlphaFoldDB" id="D5EKA7"/>
<evidence type="ECO:0000256" key="3">
    <source>
        <dbReference type="ARBA" id="ARBA00023027"/>
    </source>
</evidence>
<dbReference type="RefSeq" id="WP_013043578.1">
    <property type="nucleotide sequence ID" value="NC_014008.1"/>
</dbReference>
<evidence type="ECO:0000259" key="7">
    <source>
        <dbReference type="PROSITE" id="PS51352"/>
    </source>
</evidence>
<evidence type="ECO:0000313" key="8">
    <source>
        <dbReference type="EMBL" id="ADE54856.1"/>
    </source>
</evidence>
<dbReference type="STRING" id="583355.Caka_1838"/>
<feature type="chain" id="PRO_5003071239" description="Thioredoxin domain-containing protein" evidence="6">
    <location>
        <begin position="20"/>
        <end position="242"/>
    </location>
</feature>
<dbReference type="Proteomes" id="UP000000925">
    <property type="component" value="Chromosome"/>
</dbReference>
<reference evidence="8 9" key="1">
    <citation type="journal article" date="2010" name="Stand. Genomic Sci.">
        <title>Complete genome sequence of Coraliomargarita akajimensis type strain (04OKA010-24).</title>
        <authorList>
            <person name="Mavromatis K."/>
            <person name="Abt B."/>
            <person name="Brambilla E."/>
            <person name="Lapidus A."/>
            <person name="Copeland A."/>
            <person name="Deshpande S."/>
            <person name="Nolan M."/>
            <person name="Lucas S."/>
            <person name="Tice H."/>
            <person name="Cheng J.F."/>
            <person name="Han C."/>
            <person name="Detter J.C."/>
            <person name="Woyke T."/>
            <person name="Goodwin L."/>
            <person name="Pitluck S."/>
            <person name="Held B."/>
            <person name="Brettin T."/>
            <person name="Tapia R."/>
            <person name="Ivanova N."/>
            <person name="Mikhailova N."/>
            <person name="Pati A."/>
            <person name="Liolios K."/>
            <person name="Chen A."/>
            <person name="Palaniappan K."/>
            <person name="Land M."/>
            <person name="Hauser L."/>
            <person name="Chang Y.J."/>
            <person name="Jeffries C.D."/>
            <person name="Rohde M."/>
            <person name="Goker M."/>
            <person name="Bristow J."/>
            <person name="Eisen J.A."/>
            <person name="Markowitz V."/>
            <person name="Hugenholtz P."/>
            <person name="Klenk H.P."/>
            <person name="Kyrpides N.C."/>
        </authorList>
    </citation>
    <scope>NUCLEOTIDE SEQUENCE [LARGE SCALE GENOMIC DNA]</scope>
    <source>
        <strain evidence="9">DSM 45221 / IAM 15411 / JCM 23193 / KCTC 12865</strain>
    </source>
</reference>
<dbReference type="PROSITE" id="PS51352">
    <property type="entry name" value="THIOREDOXIN_2"/>
    <property type="match status" value="1"/>
</dbReference>
<dbReference type="InterPro" id="IPR052259">
    <property type="entry name" value="Nucleoredoxin-like"/>
</dbReference>
<comment type="similarity">
    <text evidence="4">Belongs to the nucleoredoxin family.</text>
</comment>
<keyword evidence="3" id="KW-0520">NAD</keyword>
<evidence type="ECO:0000256" key="5">
    <source>
        <dbReference type="SAM" id="MobiDB-lite"/>
    </source>
</evidence>
<keyword evidence="2" id="KW-0560">Oxidoreductase</keyword>
<evidence type="ECO:0000313" key="9">
    <source>
        <dbReference type="Proteomes" id="UP000000925"/>
    </source>
</evidence>
<protein>
    <recommendedName>
        <fullName evidence="7">Thioredoxin domain-containing protein</fullName>
    </recommendedName>
</protein>
<dbReference type="OrthoDB" id="9812978at2"/>
<dbReference type="InterPro" id="IPR036249">
    <property type="entry name" value="Thioredoxin-like_sf"/>
</dbReference>
<keyword evidence="9" id="KW-1185">Reference proteome</keyword>
<dbReference type="Gene3D" id="3.40.30.10">
    <property type="entry name" value="Glutaredoxin"/>
    <property type="match status" value="1"/>
</dbReference>
<dbReference type="InterPro" id="IPR012336">
    <property type="entry name" value="Thioredoxin-like_fold"/>
</dbReference>